<dbReference type="InterPro" id="IPR017695">
    <property type="entry name" value="Se-dep_Mo_hydrolase_YqeB"/>
</dbReference>
<organism evidence="1 2">
    <name type="scientific">Tetragenococcus halophilus subsp. halophilus</name>
    <dbReference type="NCBI Taxonomy" id="1513897"/>
    <lineage>
        <taxon>Bacteria</taxon>
        <taxon>Bacillati</taxon>
        <taxon>Bacillota</taxon>
        <taxon>Bacilli</taxon>
        <taxon>Lactobacillales</taxon>
        <taxon>Enterococcaceae</taxon>
        <taxon>Tetragenococcus</taxon>
    </lineage>
</organism>
<evidence type="ECO:0008006" key="3">
    <source>
        <dbReference type="Google" id="ProtNLM"/>
    </source>
</evidence>
<dbReference type="Proteomes" id="UP000236214">
    <property type="component" value="Unassembled WGS sequence"/>
</dbReference>
<keyword evidence="2" id="KW-1185">Reference proteome</keyword>
<accession>A0A2H6DLB3</accession>
<sequence length="282" mass="30374">MDFMGKIAETVIAIRGGGDIATGVIQKLYHAGFKVVILETAQPLAIRRTVAACNAVFWGKYQVEDLHIEKIQKPEESQSIWQQDKIPLLIDPEGKSLTFFKPMVVVDAILAKKNLGTNIGMAPFTVALGPGFTAAEDVDVVVETMRGHNLGRLFFSGKALANTGVPGKLGGKSAERVVHSPATGKVKHVRKIGDHVKKDELLFYVGDTAVYSPLEGTLRGEIAEDLAIPKGLKCADVDPRPSQDVDCFTISDKARALGGAVLEAVMMYLNKKTTTTVVSSRS</sequence>
<protein>
    <recommendedName>
        <fullName evidence="3">EF2563 family selenium-dependent molybdenum hydroxylase system protein</fullName>
    </recommendedName>
</protein>
<gene>
    <name evidence="1" type="ORF">TEHN7118_1629</name>
</gene>
<evidence type="ECO:0000313" key="1">
    <source>
        <dbReference type="EMBL" id="GBD68823.1"/>
    </source>
</evidence>
<evidence type="ECO:0000313" key="2">
    <source>
        <dbReference type="Proteomes" id="UP000236214"/>
    </source>
</evidence>
<dbReference type="NCBIfam" id="TIGR03309">
    <property type="entry name" value="matur_yqeB"/>
    <property type="match status" value="1"/>
</dbReference>
<reference evidence="1 2" key="1">
    <citation type="submission" date="2016-05" db="EMBL/GenBank/DDBJ databases">
        <title>Whole genome sequencing of Tetragenococcus halophilus subsp. halophilus NISL 7118.</title>
        <authorList>
            <person name="Shiwa Y."/>
            <person name="Nishimura I."/>
            <person name="Yoshikawa H."/>
            <person name="Koyama Y."/>
            <person name="Oguma T."/>
        </authorList>
    </citation>
    <scope>NUCLEOTIDE SEQUENCE [LARGE SCALE GENOMIC DNA]</scope>
    <source>
        <strain evidence="1 2">NISL 7118</strain>
    </source>
</reference>
<proteinExistence type="predicted"/>
<dbReference type="EMBL" id="BDEC01000068">
    <property type="protein sequence ID" value="GBD68823.1"/>
    <property type="molecule type" value="Genomic_DNA"/>
</dbReference>
<dbReference type="AlphaFoldDB" id="A0A2H6DLB3"/>
<comment type="caution">
    <text evidence="1">The sequence shown here is derived from an EMBL/GenBank/DDBJ whole genome shotgun (WGS) entry which is preliminary data.</text>
</comment>
<name>A0A2H6DLB3_TETHA</name>